<accession>A0A1I2JQ87</accession>
<feature type="domain" description="Type 9 secretion system plug protein N-terminal" evidence="1">
    <location>
        <begin position="32"/>
        <end position="157"/>
    </location>
</feature>
<evidence type="ECO:0000313" key="3">
    <source>
        <dbReference type="Proteomes" id="UP000198964"/>
    </source>
</evidence>
<protein>
    <recommendedName>
        <fullName evidence="1">Type 9 secretion system plug protein N-terminal domain-containing protein</fullName>
    </recommendedName>
</protein>
<evidence type="ECO:0000313" key="2">
    <source>
        <dbReference type="EMBL" id="SFF56972.1"/>
    </source>
</evidence>
<dbReference type="AlphaFoldDB" id="A0A1I2JQ87"/>
<dbReference type="Pfam" id="PF17116">
    <property type="entry name" value="T9SS_plug_1st"/>
    <property type="match status" value="1"/>
</dbReference>
<proteinExistence type="predicted"/>
<dbReference type="EMBL" id="FONW01000009">
    <property type="protein sequence ID" value="SFF56972.1"/>
    <property type="molecule type" value="Genomic_DNA"/>
</dbReference>
<dbReference type="Proteomes" id="UP000198964">
    <property type="component" value="Unassembled WGS sequence"/>
</dbReference>
<dbReference type="STRING" id="655355.SAMN05216283_109148"/>
<reference evidence="2 3" key="1">
    <citation type="submission" date="2016-10" db="EMBL/GenBank/DDBJ databases">
        <authorList>
            <person name="de Groot N.N."/>
        </authorList>
    </citation>
    <scope>NUCLEOTIDE SEQUENCE [LARGE SCALE GENOMIC DNA]</scope>
    <source>
        <strain evidence="2 3">CGMCC 1.9156</strain>
    </source>
</reference>
<evidence type="ECO:0000259" key="1">
    <source>
        <dbReference type="Pfam" id="PF17116"/>
    </source>
</evidence>
<dbReference type="InterPro" id="IPR031345">
    <property type="entry name" value="T9SS_Plug_N"/>
</dbReference>
<dbReference type="Gene3D" id="2.60.40.10">
    <property type="entry name" value="Immunoglobulins"/>
    <property type="match status" value="1"/>
</dbReference>
<name>A0A1I2JQ87_9BACT</name>
<organism evidence="2 3">
    <name type="scientific">Sunxiuqinia elliptica</name>
    <dbReference type="NCBI Taxonomy" id="655355"/>
    <lineage>
        <taxon>Bacteria</taxon>
        <taxon>Pseudomonadati</taxon>
        <taxon>Bacteroidota</taxon>
        <taxon>Bacteroidia</taxon>
        <taxon>Marinilabiliales</taxon>
        <taxon>Prolixibacteraceae</taxon>
        <taxon>Sunxiuqinia</taxon>
    </lineage>
</organism>
<keyword evidence="3" id="KW-1185">Reference proteome</keyword>
<gene>
    <name evidence="2" type="ORF">SAMN05216283_109148</name>
</gene>
<sequence>MILISCVIFTLNSLAQDESNYHYQDAVFKEEIKSVQAFREGFELSYPIYELGTDERLVFKFDDLSGETKNYSYTLIHCDADWNESFILQSEYLDGFFDNPVDDYAPSFNTTMTYINYLIPIPNDKVRPTRSGNYVLVVYAGDDKEDLVLTRRFQVLEPRVEVKGVVKRATYDPFKGDNQEVDFTIYHDNLDILNPHDEVKVVIMQNRRWDNAIRGLKPLFIRDKELVYDYDKENVFQGGNEFRYFDIRTRRYNGENVLATTFHRPYYHVTLMADEVRANQKYYDYKEMNGAFVVESQDPVDDYDTECDYFFVHFSLPLEAQLVGGTVNVFGELTGWNANKSNEMTWNYEQATYELTMLLKQGYYNYQYVYVPSGSKTADAAALEGSHYETENEYQIFVYFRGMSDRYDRLVGFQVLRADF</sequence>
<dbReference type="InterPro" id="IPR013783">
    <property type="entry name" value="Ig-like_fold"/>
</dbReference>